<protein>
    <submittedName>
        <fullName evidence="11">Uncharacterized protein</fullName>
    </submittedName>
</protein>
<evidence type="ECO:0000256" key="1">
    <source>
        <dbReference type="ARBA" id="ARBA00004123"/>
    </source>
</evidence>
<keyword evidence="2" id="KW-0678">Repressor</keyword>
<dbReference type="FunFam" id="1.25.40.10:FF:000078">
    <property type="entry name" value="Transcriptional corepressor Cyc8"/>
    <property type="match status" value="1"/>
</dbReference>
<evidence type="ECO:0000313" key="11">
    <source>
        <dbReference type="EMBL" id="KAK5773823.1"/>
    </source>
</evidence>
<comment type="caution">
    <text evidence="11">The sequence shown here is derived from an EMBL/GenBank/DDBJ whole genome shotgun (WGS) entry which is preliminary data.</text>
</comment>
<dbReference type="SUPFAM" id="SSF48452">
    <property type="entry name" value="TPR-like"/>
    <property type="match status" value="3"/>
</dbReference>
<feature type="repeat" description="TPR" evidence="9">
    <location>
        <begin position="85"/>
        <end position="118"/>
    </location>
</feature>
<feature type="compositionally biased region" description="Low complexity" evidence="10">
    <location>
        <begin position="424"/>
        <end position="433"/>
    </location>
</feature>
<feature type="region of interest" description="Disordered" evidence="10">
    <location>
        <begin position="627"/>
        <end position="648"/>
    </location>
</feature>
<feature type="compositionally biased region" description="Basic and acidic residues" evidence="10">
    <location>
        <begin position="794"/>
        <end position="816"/>
    </location>
</feature>
<dbReference type="AlphaFoldDB" id="A0AAN7WK88"/>
<feature type="compositionally biased region" description="Polar residues" evidence="10">
    <location>
        <begin position="627"/>
        <end position="638"/>
    </location>
</feature>
<dbReference type="PROSITE" id="PS50293">
    <property type="entry name" value="TPR_REGION"/>
    <property type="match status" value="2"/>
</dbReference>
<dbReference type="EMBL" id="JAWIZZ010000064">
    <property type="protein sequence ID" value="KAK5773823.1"/>
    <property type="molecule type" value="Genomic_DNA"/>
</dbReference>
<feature type="compositionally biased region" description="Basic and acidic residues" evidence="10">
    <location>
        <begin position="878"/>
        <end position="896"/>
    </location>
</feature>
<dbReference type="InterPro" id="IPR019734">
    <property type="entry name" value="TPR_rpt"/>
</dbReference>
<feature type="compositionally biased region" description="Basic and acidic residues" evidence="10">
    <location>
        <begin position="845"/>
        <end position="871"/>
    </location>
</feature>
<dbReference type="Proteomes" id="UP001306508">
    <property type="component" value="Unassembled WGS sequence"/>
</dbReference>
<evidence type="ECO:0000256" key="6">
    <source>
        <dbReference type="ARBA" id="ARBA00023163"/>
    </source>
</evidence>
<keyword evidence="6" id="KW-0804">Transcription</keyword>
<dbReference type="FunFam" id="1.25.40.10:FF:000403">
    <property type="entry name" value="General transcriptional repressor, putative"/>
    <property type="match status" value="1"/>
</dbReference>
<dbReference type="GO" id="GO:0000122">
    <property type="term" value="P:negative regulation of transcription by RNA polymerase II"/>
    <property type="evidence" value="ECO:0007669"/>
    <property type="project" value="TreeGrafter"/>
</dbReference>
<evidence type="ECO:0000313" key="12">
    <source>
        <dbReference type="Proteomes" id="UP001306508"/>
    </source>
</evidence>
<feature type="compositionally biased region" description="Polar residues" evidence="10">
    <location>
        <begin position="784"/>
        <end position="793"/>
    </location>
</feature>
<feature type="repeat" description="TPR" evidence="9">
    <location>
        <begin position="192"/>
        <end position="225"/>
    </location>
</feature>
<dbReference type="Pfam" id="PF13432">
    <property type="entry name" value="TPR_16"/>
    <property type="match status" value="1"/>
</dbReference>
<evidence type="ECO:0000256" key="4">
    <source>
        <dbReference type="ARBA" id="ARBA00022803"/>
    </source>
</evidence>
<evidence type="ECO:0000256" key="10">
    <source>
        <dbReference type="SAM" id="MobiDB-lite"/>
    </source>
</evidence>
<feature type="compositionally biased region" description="Polar residues" evidence="10">
    <location>
        <begin position="688"/>
        <end position="700"/>
    </location>
</feature>
<feature type="repeat" description="TPR" evidence="9">
    <location>
        <begin position="335"/>
        <end position="368"/>
    </location>
</feature>
<name>A0AAN7WK88_9SACH</name>
<dbReference type="GO" id="GO:0031490">
    <property type="term" value="F:chromatin DNA binding"/>
    <property type="evidence" value="ECO:0007669"/>
    <property type="project" value="TreeGrafter"/>
</dbReference>
<keyword evidence="12" id="KW-1185">Reference proteome</keyword>
<feature type="region of interest" description="Disordered" evidence="10">
    <location>
        <begin position="418"/>
        <end position="515"/>
    </location>
</feature>
<evidence type="ECO:0000256" key="7">
    <source>
        <dbReference type="ARBA" id="ARBA00023242"/>
    </source>
</evidence>
<feature type="compositionally biased region" description="Low complexity" evidence="10">
    <location>
        <begin position="740"/>
        <end position="750"/>
    </location>
</feature>
<feature type="repeat" description="TPR" evidence="9">
    <location>
        <begin position="119"/>
        <end position="152"/>
    </location>
</feature>
<keyword evidence="5" id="KW-0805">Transcription regulation</keyword>
<feature type="compositionally biased region" description="Low complexity" evidence="10">
    <location>
        <begin position="1"/>
        <end position="34"/>
    </location>
</feature>
<feature type="region of interest" description="Disordered" evidence="10">
    <location>
        <begin position="676"/>
        <end position="935"/>
    </location>
</feature>
<evidence type="ECO:0000256" key="3">
    <source>
        <dbReference type="ARBA" id="ARBA00022737"/>
    </source>
</evidence>
<feature type="compositionally biased region" description="Low complexity" evidence="10">
    <location>
        <begin position="442"/>
        <end position="471"/>
    </location>
</feature>
<evidence type="ECO:0000256" key="2">
    <source>
        <dbReference type="ARBA" id="ARBA00022491"/>
    </source>
</evidence>
<feature type="repeat" description="TPR" evidence="9">
    <location>
        <begin position="229"/>
        <end position="262"/>
    </location>
</feature>
<dbReference type="GO" id="GO:0017053">
    <property type="term" value="C:transcription repressor complex"/>
    <property type="evidence" value="ECO:0007669"/>
    <property type="project" value="TreeGrafter"/>
</dbReference>
<dbReference type="Pfam" id="PF14559">
    <property type="entry name" value="TPR_19"/>
    <property type="match status" value="1"/>
</dbReference>
<feature type="compositionally biased region" description="Polar residues" evidence="10">
    <location>
        <begin position="492"/>
        <end position="515"/>
    </location>
</feature>
<evidence type="ECO:0000256" key="8">
    <source>
        <dbReference type="ARBA" id="ARBA00061082"/>
    </source>
</evidence>
<feature type="compositionally biased region" description="Basic and acidic residues" evidence="10">
    <location>
        <begin position="908"/>
        <end position="927"/>
    </location>
</feature>
<evidence type="ECO:0000256" key="5">
    <source>
        <dbReference type="ARBA" id="ARBA00023015"/>
    </source>
</evidence>
<reference evidence="12" key="1">
    <citation type="submission" date="2023-07" db="EMBL/GenBank/DDBJ databases">
        <title>A draft genome of Kazachstania heterogenica Y-27499.</title>
        <authorList>
            <person name="Donic C."/>
            <person name="Kralova J.S."/>
            <person name="Fidel L."/>
            <person name="Ben-Dor S."/>
            <person name="Jung S."/>
        </authorList>
    </citation>
    <scope>NUCLEOTIDE SEQUENCE [LARGE SCALE GENOMIC DNA]</scope>
    <source>
        <strain evidence="12">Y27499</strain>
    </source>
</reference>
<dbReference type="PANTHER" id="PTHR14017:SF1">
    <property type="entry name" value="LD02225P"/>
    <property type="match status" value="1"/>
</dbReference>
<keyword evidence="7" id="KW-0539">Nucleus</keyword>
<comment type="similarity">
    <text evidence="8">Belongs to the CYC8/SSN6 family.</text>
</comment>
<accession>A0AAN7WK88</accession>
<feature type="repeat" description="TPR" evidence="9">
    <location>
        <begin position="301"/>
        <end position="334"/>
    </location>
</feature>
<feature type="compositionally biased region" description="Basic and acidic residues" evidence="10">
    <location>
        <begin position="701"/>
        <end position="739"/>
    </location>
</feature>
<feature type="compositionally biased region" description="Polar residues" evidence="10">
    <location>
        <begin position="833"/>
        <end position="844"/>
    </location>
</feature>
<sequence length="935" mass="104777">MNSNSSTKTNSNTNNKKKNNNSNNNINSSKTDSNASGKDSIENDPLTQSTAETWLSIASLAETVGDTDRAALAYDATLQYNPNSTKALTSLAHLYRSRDIFQKAAELFERALQINPELSDVWATLGHCYLMLDDLQRAYNAYQQALYHLSNPNVPKLWHGIGILYDRYGSLDYAEEAFAKVLELDPHFEKANEIYFRLGIIYKHRGKWNQALECFRYILQQPPAPLQEWDIWFQLGSVLESMGEWQGAREAYEHVLLQNEHHAKVLQQLGCLYGMNNVQFYDPQKALNYLLKSLEVDPSDATTWYHLGRVHMVRSDYTAAYDAFQQAVNRDSRNPIFWCSIGVLYYQISQYRDALDAYTRAIRLNPYISEVWYDLGTLYETCNNQLTDALDAYKQAARLDPENIHIRKRLEALTQQLSNPNASQAIQQQQQQQLPPPPPPQVALQQQLQDPQQQQQQQQQQPVMLQPILQPNDQTNPLNVRPPIATMYPSGPLSQNQQGGQPLQESQPIQHQPHQLSVVPQFQQYPQPSIISVPMQQQQHQTPSTQNAASPPAKLVPIAGKPTQPVSQVTTGHIQTDLLPTTVNAPLPVVPVKTQEQTQVTASSVVAPVSDTKSPKQVVSNLVTLPQQNASSNVSEPTSTKHDIMPVPNQGQVVPQKRSIDAVHGSSNIDTLVNAAVSSSNEEEHPTYHQNTVSSLMNNDTAKESEPELKRIKQAESDKENDQEREKNEESQVVAERDTATTTAPSSSNTQLAAEQPTSVANMTESVKVTPNVPVEENKMEKTPVSTVEASQSTEHKENDVPDKPVSSEKESEKPTETTIIEQKVVPVENSESENSIVATSKQNQSEEKKEISAISENKDGVEEKKEEETVIKPTAEAIEKLQEEAKLREEEKLEQENGSSTDGMATSEKDFSKESNTAKENVVRQVEEDENYDE</sequence>
<dbReference type="GO" id="GO:0005634">
    <property type="term" value="C:nucleus"/>
    <property type="evidence" value="ECO:0007669"/>
    <property type="project" value="UniProtKB-SubCell"/>
</dbReference>
<keyword evidence="3" id="KW-0677">Repeat</keyword>
<keyword evidence="4 9" id="KW-0802">TPR repeat</keyword>
<organism evidence="11 12">
    <name type="scientific">Arxiozyma heterogenica</name>
    <dbReference type="NCBI Taxonomy" id="278026"/>
    <lineage>
        <taxon>Eukaryota</taxon>
        <taxon>Fungi</taxon>
        <taxon>Dikarya</taxon>
        <taxon>Ascomycota</taxon>
        <taxon>Saccharomycotina</taxon>
        <taxon>Saccharomycetes</taxon>
        <taxon>Saccharomycetales</taxon>
        <taxon>Saccharomycetaceae</taxon>
        <taxon>Arxiozyma</taxon>
    </lineage>
</organism>
<proteinExistence type="inferred from homology"/>
<dbReference type="Gene3D" id="1.25.40.10">
    <property type="entry name" value="Tetratricopeptide repeat domain"/>
    <property type="match status" value="3"/>
</dbReference>
<dbReference type="Pfam" id="PF00515">
    <property type="entry name" value="TPR_1"/>
    <property type="match status" value="1"/>
</dbReference>
<evidence type="ECO:0000256" key="9">
    <source>
        <dbReference type="PROSITE-ProRule" id="PRU00339"/>
    </source>
</evidence>
<dbReference type="PROSITE" id="PS50005">
    <property type="entry name" value="TPR"/>
    <property type="match status" value="8"/>
</dbReference>
<dbReference type="InterPro" id="IPR051630">
    <property type="entry name" value="Corepressor-Demethylase"/>
</dbReference>
<dbReference type="PANTHER" id="PTHR14017">
    <property type="entry name" value="LYSINE-SPECIFIC DEMETHYLASE"/>
    <property type="match status" value="1"/>
</dbReference>
<dbReference type="SMART" id="SM00028">
    <property type="entry name" value="TPR"/>
    <property type="match status" value="10"/>
</dbReference>
<feature type="compositionally biased region" description="Polar residues" evidence="10">
    <location>
        <begin position="751"/>
        <end position="769"/>
    </location>
</feature>
<feature type="repeat" description="TPR" evidence="9">
    <location>
        <begin position="155"/>
        <end position="188"/>
    </location>
</feature>
<comment type="subcellular location">
    <subcellularLocation>
        <location evidence="1">Nucleus</location>
    </subcellularLocation>
</comment>
<dbReference type="GO" id="GO:0000978">
    <property type="term" value="F:RNA polymerase II cis-regulatory region sequence-specific DNA binding"/>
    <property type="evidence" value="ECO:0007669"/>
    <property type="project" value="TreeGrafter"/>
</dbReference>
<gene>
    <name evidence="11" type="ORF">RI543_004879</name>
</gene>
<feature type="region of interest" description="Disordered" evidence="10">
    <location>
        <begin position="1"/>
        <end position="45"/>
    </location>
</feature>
<dbReference type="InterPro" id="IPR011990">
    <property type="entry name" value="TPR-like_helical_dom_sf"/>
</dbReference>
<feature type="repeat" description="TPR" evidence="9">
    <location>
        <begin position="51"/>
        <end position="84"/>
    </location>
</feature>